<evidence type="ECO:0000256" key="1">
    <source>
        <dbReference type="ARBA" id="ARBA00004496"/>
    </source>
</evidence>
<dbReference type="PROSITE" id="PS51483">
    <property type="entry name" value="B5"/>
    <property type="match status" value="1"/>
</dbReference>
<dbReference type="InterPro" id="IPR045060">
    <property type="entry name" value="Phe-tRNA-ligase_IIc_bsu"/>
</dbReference>
<dbReference type="CDD" id="cd02796">
    <property type="entry name" value="tRNA_bind_bactPheRS"/>
    <property type="match status" value="1"/>
</dbReference>
<evidence type="ECO:0000256" key="16">
    <source>
        <dbReference type="PROSITE-ProRule" id="PRU00209"/>
    </source>
</evidence>
<comment type="subcellular location">
    <subcellularLocation>
        <location evidence="1 15">Cytoplasm</location>
    </subcellularLocation>
</comment>
<keyword evidence="11 16" id="KW-0694">RNA-binding</keyword>
<feature type="domain" description="FDX-ACB" evidence="18">
    <location>
        <begin position="684"/>
        <end position="775"/>
    </location>
</feature>
<dbReference type="InterPro" id="IPR012340">
    <property type="entry name" value="NA-bd_OB-fold"/>
</dbReference>
<keyword evidence="9 15" id="KW-0067">ATP-binding</keyword>
<feature type="domain" description="TRNA-binding" evidence="17">
    <location>
        <begin position="39"/>
        <end position="147"/>
    </location>
</feature>
<dbReference type="SUPFAM" id="SSF54991">
    <property type="entry name" value="Anticodon-binding domain of PheRS"/>
    <property type="match status" value="1"/>
</dbReference>
<evidence type="ECO:0000256" key="13">
    <source>
        <dbReference type="ARBA" id="ARBA00023146"/>
    </source>
</evidence>
<dbReference type="InterPro" id="IPR045864">
    <property type="entry name" value="aa-tRNA-synth_II/BPL/LPL"/>
</dbReference>
<dbReference type="Gene3D" id="2.40.50.140">
    <property type="entry name" value="Nucleic acid-binding proteins"/>
    <property type="match status" value="1"/>
</dbReference>
<dbReference type="GO" id="GO:0006432">
    <property type="term" value="P:phenylalanyl-tRNA aminoacylation"/>
    <property type="evidence" value="ECO:0007669"/>
    <property type="project" value="UniProtKB-UniRule"/>
</dbReference>
<keyword evidence="13 15" id="KW-0030">Aminoacyl-tRNA synthetase</keyword>
<dbReference type="PANTHER" id="PTHR10947:SF0">
    <property type="entry name" value="PHENYLALANINE--TRNA LIGASE BETA SUBUNIT"/>
    <property type="match status" value="1"/>
</dbReference>
<evidence type="ECO:0000259" key="19">
    <source>
        <dbReference type="PROSITE" id="PS51483"/>
    </source>
</evidence>
<proteinExistence type="inferred from homology"/>
<dbReference type="Gene3D" id="3.30.930.10">
    <property type="entry name" value="Bira Bifunctional Protein, Domain 2"/>
    <property type="match status" value="1"/>
</dbReference>
<evidence type="ECO:0000259" key="17">
    <source>
        <dbReference type="PROSITE" id="PS50886"/>
    </source>
</evidence>
<feature type="binding site" evidence="15">
    <location>
        <position position="456"/>
    </location>
    <ligand>
        <name>Mg(2+)</name>
        <dbReference type="ChEBI" id="CHEBI:18420"/>
        <note>shared with alpha subunit</note>
    </ligand>
</feature>
<dbReference type="GO" id="GO:0000049">
    <property type="term" value="F:tRNA binding"/>
    <property type="evidence" value="ECO:0007669"/>
    <property type="project" value="UniProtKB-UniRule"/>
</dbReference>
<evidence type="ECO:0000256" key="3">
    <source>
        <dbReference type="ARBA" id="ARBA00011209"/>
    </source>
</evidence>
<evidence type="ECO:0000256" key="7">
    <source>
        <dbReference type="ARBA" id="ARBA00022723"/>
    </source>
</evidence>
<dbReference type="Pfam" id="PF17759">
    <property type="entry name" value="tRNA_synthFbeta"/>
    <property type="match status" value="1"/>
</dbReference>
<evidence type="ECO:0000259" key="18">
    <source>
        <dbReference type="PROSITE" id="PS51447"/>
    </source>
</evidence>
<dbReference type="PROSITE" id="PS51447">
    <property type="entry name" value="FDX_ACB"/>
    <property type="match status" value="1"/>
</dbReference>
<dbReference type="Gene3D" id="3.50.40.10">
    <property type="entry name" value="Phenylalanyl-trna Synthetase, Chain B, domain 3"/>
    <property type="match status" value="1"/>
</dbReference>
<dbReference type="EMBL" id="QJSX01000014">
    <property type="protein sequence ID" value="PYE51906.1"/>
    <property type="molecule type" value="Genomic_DNA"/>
</dbReference>
<dbReference type="RefSeq" id="WP_110887931.1">
    <property type="nucleotide sequence ID" value="NZ_QJSX01000014.1"/>
</dbReference>
<dbReference type="NCBIfam" id="TIGR00472">
    <property type="entry name" value="pheT_bact"/>
    <property type="match status" value="1"/>
</dbReference>
<keyword evidence="4 15" id="KW-0963">Cytoplasm</keyword>
<dbReference type="SMART" id="SM00873">
    <property type="entry name" value="B3_4"/>
    <property type="match status" value="1"/>
</dbReference>
<keyword evidence="10 15" id="KW-0460">Magnesium</keyword>
<dbReference type="InterPro" id="IPR002547">
    <property type="entry name" value="tRNA-bd_dom"/>
</dbReference>
<keyword evidence="21" id="KW-1185">Reference proteome</keyword>
<dbReference type="CDD" id="cd00769">
    <property type="entry name" value="PheRS_beta_core"/>
    <property type="match status" value="1"/>
</dbReference>
<dbReference type="OrthoDB" id="9805455at2"/>
<feature type="binding site" evidence="15">
    <location>
        <position position="452"/>
    </location>
    <ligand>
        <name>Mg(2+)</name>
        <dbReference type="ChEBI" id="CHEBI:18420"/>
        <note>shared with alpha subunit</note>
    </ligand>
</feature>
<dbReference type="Proteomes" id="UP000248326">
    <property type="component" value="Unassembled WGS sequence"/>
</dbReference>
<dbReference type="SUPFAM" id="SSF55681">
    <property type="entry name" value="Class II aaRS and biotin synthetases"/>
    <property type="match status" value="1"/>
</dbReference>
<dbReference type="Gene3D" id="3.30.56.10">
    <property type="match status" value="2"/>
</dbReference>
<evidence type="ECO:0000313" key="20">
    <source>
        <dbReference type="EMBL" id="PYE51906.1"/>
    </source>
</evidence>
<dbReference type="Pfam" id="PF03147">
    <property type="entry name" value="FDX-ACB"/>
    <property type="match status" value="1"/>
</dbReference>
<dbReference type="InterPro" id="IPR005146">
    <property type="entry name" value="B3/B4_tRNA-bd"/>
</dbReference>
<accession>A0A318S1V0</accession>
<dbReference type="GO" id="GO:0000287">
    <property type="term" value="F:magnesium ion binding"/>
    <property type="evidence" value="ECO:0007669"/>
    <property type="project" value="UniProtKB-UniRule"/>
</dbReference>
<dbReference type="AlphaFoldDB" id="A0A318S1V0"/>
<dbReference type="InterPro" id="IPR009061">
    <property type="entry name" value="DNA-bd_dom_put_sf"/>
</dbReference>
<keyword evidence="5 16" id="KW-0820">tRNA-binding</keyword>
<dbReference type="InterPro" id="IPR020825">
    <property type="entry name" value="Phe-tRNA_synthase-like_B3/B4"/>
</dbReference>
<dbReference type="InterPro" id="IPR033714">
    <property type="entry name" value="tRNA_bind_bactPheRS"/>
</dbReference>
<dbReference type="SMART" id="SM00874">
    <property type="entry name" value="B5"/>
    <property type="match status" value="1"/>
</dbReference>
<keyword evidence="7 15" id="KW-0479">Metal-binding</keyword>
<dbReference type="InterPro" id="IPR004532">
    <property type="entry name" value="Phe-tRNA-ligase_IIc_bsu_bact"/>
</dbReference>
<dbReference type="Pfam" id="PF03483">
    <property type="entry name" value="B3_4"/>
    <property type="match status" value="1"/>
</dbReference>
<dbReference type="InterPro" id="IPR036690">
    <property type="entry name" value="Fdx_antiC-bd_sf"/>
</dbReference>
<dbReference type="PANTHER" id="PTHR10947">
    <property type="entry name" value="PHENYLALANYL-TRNA SYNTHETASE BETA CHAIN AND LEUCINE-RICH REPEAT-CONTAINING PROTEIN 47"/>
    <property type="match status" value="1"/>
</dbReference>
<evidence type="ECO:0000256" key="10">
    <source>
        <dbReference type="ARBA" id="ARBA00022842"/>
    </source>
</evidence>
<evidence type="ECO:0000256" key="5">
    <source>
        <dbReference type="ARBA" id="ARBA00022555"/>
    </source>
</evidence>
<dbReference type="SUPFAM" id="SSF50249">
    <property type="entry name" value="Nucleic acid-binding proteins"/>
    <property type="match status" value="1"/>
</dbReference>
<dbReference type="EC" id="6.1.1.20" evidence="15"/>
<evidence type="ECO:0000256" key="15">
    <source>
        <dbReference type="HAMAP-Rule" id="MF_00283"/>
    </source>
</evidence>
<evidence type="ECO:0000256" key="2">
    <source>
        <dbReference type="ARBA" id="ARBA00008653"/>
    </source>
</evidence>
<dbReference type="SMART" id="SM00896">
    <property type="entry name" value="FDX-ACB"/>
    <property type="match status" value="1"/>
</dbReference>
<comment type="cofactor">
    <cofactor evidence="15">
        <name>Mg(2+)</name>
        <dbReference type="ChEBI" id="CHEBI:18420"/>
    </cofactor>
    <text evidence="15">Binds 2 magnesium ions per tetramer.</text>
</comment>
<dbReference type="Pfam" id="PF01588">
    <property type="entry name" value="tRNA_bind"/>
    <property type="match status" value="1"/>
</dbReference>
<gene>
    <name evidence="15" type="primary">pheT</name>
    <name evidence="20" type="ORF">DES52_114107</name>
</gene>
<comment type="similarity">
    <text evidence="2 15">Belongs to the phenylalanyl-tRNA synthetase beta subunit family. Type 1 subfamily.</text>
</comment>
<dbReference type="InterPro" id="IPR005147">
    <property type="entry name" value="tRNA_synthase_B5-dom"/>
</dbReference>
<dbReference type="PROSITE" id="PS50886">
    <property type="entry name" value="TRBD"/>
    <property type="match status" value="1"/>
</dbReference>
<dbReference type="InterPro" id="IPR005121">
    <property type="entry name" value="Fdx_antiC-bd"/>
</dbReference>
<feature type="domain" description="B5" evidence="19">
    <location>
        <begin position="396"/>
        <end position="468"/>
    </location>
</feature>
<reference evidence="20 21" key="1">
    <citation type="submission" date="2018-06" db="EMBL/GenBank/DDBJ databases">
        <title>Genomic Encyclopedia of Type Strains, Phase IV (KMG-IV): sequencing the most valuable type-strain genomes for metagenomic binning, comparative biology and taxonomic classification.</title>
        <authorList>
            <person name="Goeker M."/>
        </authorList>
    </citation>
    <scope>NUCLEOTIDE SEQUENCE [LARGE SCALE GENOMIC DNA]</scope>
    <source>
        <strain evidence="20 21">DSM 18048</strain>
    </source>
</reference>
<evidence type="ECO:0000256" key="4">
    <source>
        <dbReference type="ARBA" id="ARBA00022490"/>
    </source>
</evidence>
<comment type="caution">
    <text evidence="20">The sequence shown here is derived from an EMBL/GenBank/DDBJ whole genome shotgun (WGS) entry which is preliminary data.</text>
</comment>
<keyword evidence="8 15" id="KW-0547">Nucleotide-binding</keyword>
<evidence type="ECO:0000256" key="6">
    <source>
        <dbReference type="ARBA" id="ARBA00022598"/>
    </source>
</evidence>
<comment type="subunit">
    <text evidence="3 15">Tetramer of two alpha and two beta subunits.</text>
</comment>
<feature type="binding site" evidence="15">
    <location>
        <position position="455"/>
    </location>
    <ligand>
        <name>Mg(2+)</name>
        <dbReference type="ChEBI" id="CHEBI:18420"/>
        <note>shared with alpha subunit</note>
    </ligand>
</feature>
<dbReference type="GO" id="GO:0009328">
    <property type="term" value="C:phenylalanine-tRNA ligase complex"/>
    <property type="evidence" value="ECO:0007669"/>
    <property type="project" value="TreeGrafter"/>
</dbReference>
<dbReference type="SUPFAM" id="SSF56037">
    <property type="entry name" value="PheT/TilS domain"/>
    <property type="match status" value="1"/>
</dbReference>
<evidence type="ECO:0000256" key="9">
    <source>
        <dbReference type="ARBA" id="ARBA00022840"/>
    </source>
</evidence>
<dbReference type="Gene3D" id="3.30.70.380">
    <property type="entry name" value="Ferrodoxin-fold anticodon-binding domain"/>
    <property type="match status" value="1"/>
</dbReference>
<evidence type="ECO:0000256" key="12">
    <source>
        <dbReference type="ARBA" id="ARBA00022917"/>
    </source>
</evidence>
<dbReference type="GO" id="GO:0004826">
    <property type="term" value="F:phenylalanine-tRNA ligase activity"/>
    <property type="evidence" value="ECO:0007669"/>
    <property type="project" value="UniProtKB-UniRule"/>
</dbReference>
<feature type="binding site" evidence="15">
    <location>
        <position position="446"/>
    </location>
    <ligand>
        <name>Mg(2+)</name>
        <dbReference type="ChEBI" id="CHEBI:18420"/>
        <note>shared with alpha subunit</note>
    </ligand>
</feature>
<dbReference type="SUPFAM" id="SSF46955">
    <property type="entry name" value="Putative DNA-binding domain"/>
    <property type="match status" value="1"/>
</dbReference>
<keyword evidence="12 15" id="KW-0648">Protein biosynthesis</keyword>
<comment type="catalytic activity">
    <reaction evidence="14 15">
        <text>tRNA(Phe) + L-phenylalanine + ATP = L-phenylalanyl-tRNA(Phe) + AMP + diphosphate + H(+)</text>
        <dbReference type="Rhea" id="RHEA:19413"/>
        <dbReference type="Rhea" id="RHEA-COMP:9668"/>
        <dbReference type="Rhea" id="RHEA-COMP:9699"/>
        <dbReference type="ChEBI" id="CHEBI:15378"/>
        <dbReference type="ChEBI" id="CHEBI:30616"/>
        <dbReference type="ChEBI" id="CHEBI:33019"/>
        <dbReference type="ChEBI" id="CHEBI:58095"/>
        <dbReference type="ChEBI" id="CHEBI:78442"/>
        <dbReference type="ChEBI" id="CHEBI:78531"/>
        <dbReference type="ChEBI" id="CHEBI:456215"/>
        <dbReference type="EC" id="6.1.1.20"/>
    </reaction>
</comment>
<dbReference type="Pfam" id="PF03484">
    <property type="entry name" value="B5"/>
    <property type="match status" value="1"/>
</dbReference>
<evidence type="ECO:0000256" key="14">
    <source>
        <dbReference type="ARBA" id="ARBA00049255"/>
    </source>
</evidence>
<evidence type="ECO:0000256" key="8">
    <source>
        <dbReference type="ARBA" id="ARBA00022741"/>
    </source>
</evidence>
<dbReference type="HAMAP" id="MF_00283">
    <property type="entry name" value="Phe_tRNA_synth_beta1"/>
    <property type="match status" value="1"/>
</dbReference>
<organism evidence="20 21">
    <name type="scientific">Deinococcus yavapaiensis KR-236</name>
    <dbReference type="NCBI Taxonomy" id="694435"/>
    <lineage>
        <taxon>Bacteria</taxon>
        <taxon>Thermotogati</taxon>
        <taxon>Deinococcota</taxon>
        <taxon>Deinococci</taxon>
        <taxon>Deinococcales</taxon>
        <taxon>Deinococcaceae</taxon>
        <taxon>Deinococcus</taxon>
    </lineage>
</organism>
<dbReference type="GO" id="GO:0005524">
    <property type="term" value="F:ATP binding"/>
    <property type="evidence" value="ECO:0007669"/>
    <property type="project" value="UniProtKB-UniRule"/>
</dbReference>
<evidence type="ECO:0000256" key="11">
    <source>
        <dbReference type="ARBA" id="ARBA00022884"/>
    </source>
</evidence>
<dbReference type="InterPro" id="IPR041616">
    <property type="entry name" value="PheRS_beta_core"/>
</dbReference>
<name>A0A318S1V0_9DEIO</name>
<protein>
    <recommendedName>
        <fullName evidence="15">Phenylalanine--tRNA ligase beta subunit</fullName>
        <ecNumber evidence="15">6.1.1.20</ecNumber>
    </recommendedName>
    <alternativeName>
        <fullName evidence="15">Phenylalanyl-tRNA synthetase beta subunit</fullName>
        <shortName evidence="15">PheRS</shortName>
    </alternativeName>
</protein>
<evidence type="ECO:0000313" key="21">
    <source>
        <dbReference type="Proteomes" id="UP000248326"/>
    </source>
</evidence>
<keyword evidence="6 15" id="KW-0436">Ligase</keyword>
<sequence>MKLPYSWLKELVPSLPSATDLEPILASLGLPVEEIVDVPAPPSDVVYGEVLEVSPIEGTHLFAATVDAGEPAPVVIVTGAPNTTSGVGVAVAKPGAVIEGQAIGVRGVQGVASWGMLCSPKELGVGEYGGGLLLLPLGTAPVGTPFADLWPAEQVIDIEVTPNRADALSALGVARDLSASLRLDWHPPSAGVQPDAGAPLPIDVTLHDGCDRFVARTASGVRNGPSPLLLQRRLLACGSRPIDLIVDASNYVMFEVGQPTALYDLRDLAGGLAVDDAKDGESVLTLYGDEKVLTSRDLVIRNAEGAIVGVAGVIGANFGGIRADTSDVALEAAHFDPVRLRLTARRLDLKTDAVYRFERGVDPNATLLAANRIMELLALHGGANVHAGVTDAGGPKTSRPIAFDPQATRDLLGMDVSDDEMRSILTRLGCGVSDAWEVTPPTWRVDLHIKEDFAEEIARLHGFENLPETVPTLQVHESNLGAGDEARRRRELKTTLAGVGFQEVVTYTFASDEEADRARTERPNLRLRNPLTSDRTGMRTALYPSLLKTAASNARENVLIFEVGRVFPSSGEVERVGFLMRGPLAPSAWQPGVAESFYTFKGLLEAAASSLGASFDVRQVRGDAVPSALHPGIAGEVLWNGVSVGWIGALHPGIASEFGLKGETFLAEISFPLPGRAWSFADPRRTPANLRDVAVIAPTDVSYADIRDVLRASATDLLESAEPFDVYAGAPIPEGQRSVAVRLTFRGERTLTDADVDPVFATMIDALRAKGWSIRER</sequence>